<feature type="compositionally biased region" description="Low complexity" evidence="5">
    <location>
        <begin position="21"/>
        <end position="41"/>
    </location>
</feature>
<evidence type="ECO:0000256" key="6">
    <source>
        <dbReference type="SAM" id="SignalP"/>
    </source>
</evidence>
<feature type="compositionally biased region" description="Acidic residues" evidence="5">
    <location>
        <begin position="42"/>
        <end position="53"/>
    </location>
</feature>
<dbReference type="Gene3D" id="3.40.50.1980">
    <property type="entry name" value="Nitrogenase molybdenum iron protein domain"/>
    <property type="match status" value="2"/>
</dbReference>
<dbReference type="Pfam" id="PF01497">
    <property type="entry name" value="Peripla_BP_2"/>
    <property type="match status" value="1"/>
</dbReference>
<evidence type="ECO:0000256" key="5">
    <source>
        <dbReference type="SAM" id="MobiDB-lite"/>
    </source>
</evidence>
<evidence type="ECO:0000313" key="8">
    <source>
        <dbReference type="EMBL" id="UOQ49874.1"/>
    </source>
</evidence>
<evidence type="ECO:0000256" key="2">
    <source>
        <dbReference type="ARBA" id="ARBA00008814"/>
    </source>
</evidence>
<evidence type="ECO:0000313" key="9">
    <source>
        <dbReference type="Proteomes" id="UP000831782"/>
    </source>
</evidence>
<protein>
    <submittedName>
        <fullName evidence="8">Iron-hydroxamate ABC transporter substrate-binding protein</fullName>
    </submittedName>
</protein>
<feature type="chain" id="PRO_5045857566" evidence="6">
    <location>
        <begin position="18"/>
        <end position="323"/>
    </location>
</feature>
<dbReference type="SUPFAM" id="SSF53807">
    <property type="entry name" value="Helical backbone' metal receptor"/>
    <property type="match status" value="1"/>
</dbReference>
<evidence type="ECO:0000256" key="4">
    <source>
        <dbReference type="ARBA" id="ARBA00022729"/>
    </source>
</evidence>
<gene>
    <name evidence="8" type="ORF">MUN88_07315</name>
</gene>
<dbReference type="InterPro" id="IPR051313">
    <property type="entry name" value="Bact_iron-sidero_bind"/>
</dbReference>
<feature type="signal peptide" evidence="6">
    <location>
        <begin position="1"/>
        <end position="17"/>
    </location>
</feature>
<feature type="region of interest" description="Disordered" evidence="5">
    <location>
        <begin position="21"/>
        <end position="57"/>
    </location>
</feature>
<dbReference type="InterPro" id="IPR002491">
    <property type="entry name" value="ABC_transptr_periplasmic_BD"/>
</dbReference>
<dbReference type="RefSeq" id="WP_244722820.1">
    <property type="nucleotide sequence ID" value="NZ_CP095072.1"/>
</dbReference>
<dbReference type="EMBL" id="CP095072">
    <property type="protein sequence ID" value="UOQ49874.1"/>
    <property type="molecule type" value="Genomic_DNA"/>
</dbReference>
<feature type="domain" description="Fe/B12 periplasmic-binding" evidence="7">
    <location>
        <begin position="74"/>
        <end position="323"/>
    </location>
</feature>
<comment type="similarity">
    <text evidence="2">Belongs to the bacterial solute-binding protein 8 family.</text>
</comment>
<sequence length="323" mass="35803">MKKVLLAFLFVTALILAACGSTDDSSSTDDASASESDSGENTNEEQGTEEEASSETITYEAEDGPIEIPSDPQRIVALANGPNVLALDGNVVGVDEWTYNNPLMEGKLDGIEVVSDENLEKIIELEPDLIIVGSWMKNIDKMKEIAPTIVSTWGSLNYLEQQVEVGKIINKEQEAKDWVEDFETRAKEAGEEIKAKIGEDATVSVFENDAKQLYVFGDNWARGTELLYQTMGLGMPEKVKEKALADGYYTLSLEVLPKFAGDYVVLSKNPDGDNSFFETETWNNIPAVENGQVLELNTKAITYSDPITMEYLLEEFQKFFLEE</sequence>
<dbReference type="PANTHER" id="PTHR30532">
    <property type="entry name" value="IRON III DICITRATE-BINDING PERIPLASMIC PROTEIN"/>
    <property type="match status" value="1"/>
</dbReference>
<evidence type="ECO:0000256" key="3">
    <source>
        <dbReference type="ARBA" id="ARBA00022448"/>
    </source>
</evidence>
<proteinExistence type="inferred from homology"/>
<organism evidence="8 9">
    <name type="scientific">Gracilibacillus caseinilyticus</name>
    <dbReference type="NCBI Taxonomy" id="2932256"/>
    <lineage>
        <taxon>Bacteria</taxon>
        <taxon>Bacillati</taxon>
        <taxon>Bacillota</taxon>
        <taxon>Bacilli</taxon>
        <taxon>Bacillales</taxon>
        <taxon>Bacillaceae</taxon>
        <taxon>Gracilibacillus</taxon>
    </lineage>
</organism>
<dbReference type="Proteomes" id="UP000831782">
    <property type="component" value="Chromosome"/>
</dbReference>
<dbReference type="CDD" id="cd01138">
    <property type="entry name" value="FeuA"/>
    <property type="match status" value="1"/>
</dbReference>
<dbReference type="PROSITE" id="PS50983">
    <property type="entry name" value="FE_B12_PBP"/>
    <property type="match status" value="1"/>
</dbReference>
<keyword evidence="3" id="KW-0813">Transport</keyword>
<dbReference type="PROSITE" id="PS51257">
    <property type="entry name" value="PROKAR_LIPOPROTEIN"/>
    <property type="match status" value="1"/>
</dbReference>
<reference evidence="8 9" key="1">
    <citation type="submission" date="2022-04" db="EMBL/GenBank/DDBJ databases">
        <title>Gracilibacillus sp. isolated from saltern.</title>
        <authorList>
            <person name="Won M."/>
            <person name="Lee C.-M."/>
            <person name="Woen H.-Y."/>
            <person name="Kwon S.-W."/>
        </authorList>
    </citation>
    <scope>NUCLEOTIDE SEQUENCE [LARGE SCALE GENOMIC DNA]</scope>
    <source>
        <strain evidence="8 9">SSWR10-1</strain>
    </source>
</reference>
<comment type="subcellular location">
    <subcellularLocation>
        <location evidence="1">Cell membrane</location>
        <topology evidence="1">Lipid-anchor</topology>
    </subcellularLocation>
</comment>
<keyword evidence="4 6" id="KW-0732">Signal</keyword>
<evidence type="ECO:0000259" key="7">
    <source>
        <dbReference type="PROSITE" id="PS50983"/>
    </source>
</evidence>
<dbReference type="PANTHER" id="PTHR30532:SF26">
    <property type="entry name" value="IRON(3+)-HYDROXAMATE-BINDING PROTEIN FHUD"/>
    <property type="match status" value="1"/>
</dbReference>
<accession>A0ABY4F1Y4</accession>
<name>A0ABY4F1Y4_9BACI</name>
<evidence type="ECO:0000256" key="1">
    <source>
        <dbReference type="ARBA" id="ARBA00004193"/>
    </source>
</evidence>
<keyword evidence="9" id="KW-1185">Reference proteome</keyword>